<accession>A0A5E6RAJ5</accession>
<protein>
    <submittedName>
        <fullName evidence="1">Uncharacterized protein</fullName>
    </submittedName>
</protein>
<gene>
    <name evidence="1" type="ORF">PS662_01501</name>
</gene>
<reference evidence="1 2" key="1">
    <citation type="submission" date="2019-09" db="EMBL/GenBank/DDBJ databases">
        <authorList>
            <person name="Chandra G."/>
            <person name="Truman W A."/>
        </authorList>
    </citation>
    <scope>NUCLEOTIDE SEQUENCE [LARGE SCALE GENOMIC DNA]</scope>
    <source>
        <strain evidence="1">PS662</strain>
    </source>
</reference>
<dbReference type="EMBL" id="CABVHK010000004">
    <property type="protein sequence ID" value="VVM65000.1"/>
    <property type="molecule type" value="Genomic_DNA"/>
</dbReference>
<proteinExistence type="predicted"/>
<evidence type="ECO:0000313" key="1">
    <source>
        <dbReference type="EMBL" id="VVM65000.1"/>
    </source>
</evidence>
<evidence type="ECO:0000313" key="2">
    <source>
        <dbReference type="Proteomes" id="UP000326953"/>
    </source>
</evidence>
<dbReference type="Proteomes" id="UP000326953">
    <property type="component" value="Unassembled WGS sequence"/>
</dbReference>
<dbReference type="AlphaFoldDB" id="A0A5E6RAJ5"/>
<name>A0A5E6RAJ5_PSEFL</name>
<organism evidence="1 2">
    <name type="scientific">Pseudomonas fluorescens</name>
    <dbReference type="NCBI Taxonomy" id="294"/>
    <lineage>
        <taxon>Bacteria</taxon>
        <taxon>Pseudomonadati</taxon>
        <taxon>Pseudomonadota</taxon>
        <taxon>Gammaproteobacteria</taxon>
        <taxon>Pseudomonadales</taxon>
        <taxon>Pseudomonadaceae</taxon>
        <taxon>Pseudomonas</taxon>
    </lineage>
</organism>
<sequence length="52" mass="5688">MVAQGQIRAVRPDLIHISTPFNLILRHNTVRSPLVKAFAEALGVDLKVPVQG</sequence>